<name>A0ACC2NNP8_9HYME</name>
<sequence length="738" mass="84680">MNNEMNDRVPYREEIHGNHDSNDGVILHVDDLAQAPVENVRPEGNQINPVTNTPMSPPCAASKMIADLSLNSTFTAVSLDKISEACNIYTRRLRNFIKSKFRNFLSDKEVVFDDAEIDEFMQSLELNKPFCNIGGSDKHIKNIQKHWNLVPSKSHFLGNRTEQRYNKVTKTHELTEIPETFQVVSIIDILKLIMTHEEIKNHVDSEKIQADGWLENYCDGKSYREHPFYQRYPRAFRFTLYNDDFIVNSAIGTKVQAHKLGGLYIKIQNLPHYLMNFLGGIFVIGLYYSADKEKYGLERILEPFMRDMRRLESDEGVNCQVNGRNIVLRASVPSIAADTLAAHELMGLLGPAARHFCRMCMINRDDLKRGLLQNHPDRSDELYRQHVEIVKRDPSKETETGLRTDSPLHAMRYCRCPKIRCLDIMHDSLCGQAQLQIKLSILHWVSCKDYDFDVDLLNTRIDKFLSDKIPEDDQHLQALLLLARVNEIIFAFKLNVSILPYLTALVTDYQKEFFRLYHELLDAINKLHHFSHMAECICKSGPLREYACLIFEQKHGPFKKVGTICCNYKNIPKTLMNHNQINQAAIWGTGEPPREKVDPNAKSRETRVARTQSRDGLIALGFDDETVVFKATKISVWGIEYAENLLVALHSGVGTEEGLPLFGIMKEIVVGVNPDRVFLFCKNCTTIGLEESLNAYLVEAGRGFRLIDVDDLVDKKPFNIWSDHKTKKSYICLRQILL</sequence>
<comment type="caution">
    <text evidence="1">The sequence shown here is derived from an EMBL/GenBank/DDBJ whole genome shotgun (WGS) entry which is preliminary data.</text>
</comment>
<evidence type="ECO:0000313" key="2">
    <source>
        <dbReference type="Proteomes" id="UP001239111"/>
    </source>
</evidence>
<proteinExistence type="predicted"/>
<accession>A0ACC2NNP8</accession>
<gene>
    <name evidence="1" type="ORF">QAD02_004031</name>
</gene>
<organism evidence="1 2">
    <name type="scientific">Eretmocerus hayati</name>
    <dbReference type="NCBI Taxonomy" id="131215"/>
    <lineage>
        <taxon>Eukaryota</taxon>
        <taxon>Metazoa</taxon>
        <taxon>Ecdysozoa</taxon>
        <taxon>Arthropoda</taxon>
        <taxon>Hexapoda</taxon>
        <taxon>Insecta</taxon>
        <taxon>Pterygota</taxon>
        <taxon>Neoptera</taxon>
        <taxon>Endopterygota</taxon>
        <taxon>Hymenoptera</taxon>
        <taxon>Apocrita</taxon>
        <taxon>Proctotrupomorpha</taxon>
        <taxon>Chalcidoidea</taxon>
        <taxon>Aphelinidae</taxon>
        <taxon>Aphelininae</taxon>
        <taxon>Eretmocerus</taxon>
    </lineage>
</organism>
<evidence type="ECO:0000313" key="1">
    <source>
        <dbReference type="EMBL" id="KAJ8672771.1"/>
    </source>
</evidence>
<dbReference type="EMBL" id="CM056743">
    <property type="protein sequence ID" value="KAJ8672771.1"/>
    <property type="molecule type" value="Genomic_DNA"/>
</dbReference>
<dbReference type="Proteomes" id="UP001239111">
    <property type="component" value="Chromosome 3"/>
</dbReference>
<reference evidence="1" key="1">
    <citation type="submission" date="2023-04" db="EMBL/GenBank/DDBJ databases">
        <title>A chromosome-level genome assembly of the parasitoid wasp Eretmocerus hayati.</title>
        <authorList>
            <person name="Zhong Y."/>
            <person name="Liu S."/>
            <person name="Liu Y."/>
        </authorList>
    </citation>
    <scope>NUCLEOTIDE SEQUENCE</scope>
    <source>
        <strain evidence="1">ZJU_SS_LIU_2023</strain>
    </source>
</reference>
<keyword evidence="2" id="KW-1185">Reference proteome</keyword>
<protein>
    <submittedName>
        <fullName evidence="1">Uncharacterized protein</fullName>
    </submittedName>
</protein>